<feature type="region of interest" description="Disordered" evidence="1">
    <location>
        <begin position="107"/>
        <end position="126"/>
    </location>
</feature>
<evidence type="ECO:0000313" key="3">
    <source>
        <dbReference type="Proteomes" id="UP000284403"/>
    </source>
</evidence>
<evidence type="ECO:0000313" key="2">
    <source>
        <dbReference type="EMBL" id="RNF17956.1"/>
    </source>
</evidence>
<evidence type="ECO:0000256" key="1">
    <source>
        <dbReference type="SAM" id="MobiDB-lite"/>
    </source>
</evidence>
<keyword evidence="2" id="KW-0347">Helicase</keyword>
<dbReference type="EMBL" id="MKKU01000247">
    <property type="protein sequence ID" value="RNF17956.1"/>
    <property type="molecule type" value="Genomic_DNA"/>
</dbReference>
<reference evidence="2 3" key="1">
    <citation type="journal article" date="2018" name="BMC Genomics">
        <title>Genomic comparison of Trypanosoma conorhini and Trypanosoma rangeli to Trypanosoma cruzi strains of high and low virulence.</title>
        <authorList>
            <person name="Bradwell K.R."/>
            <person name="Koparde V.N."/>
            <person name="Matveyev A.V."/>
            <person name="Serrano M.G."/>
            <person name="Alves J.M."/>
            <person name="Parikh H."/>
            <person name="Huang B."/>
            <person name="Lee V."/>
            <person name="Espinosa-Alvarez O."/>
            <person name="Ortiz P.A."/>
            <person name="Costa-Martins A.G."/>
            <person name="Teixeira M.M."/>
            <person name="Buck G.A."/>
        </authorList>
    </citation>
    <scope>NUCLEOTIDE SEQUENCE [LARGE SCALE GENOMIC DNA]</scope>
    <source>
        <strain evidence="2 3">025E</strain>
    </source>
</reference>
<protein>
    <submittedName>
        <fullName evidence="2">Helicase-like protein</fullName>
    </submittedName>
</protein>
<name>A0A422PJR5_9TRYP</name>
<organism evidence="2 3">
    <name type="scientific">Trypanosoma conorhini</name>
    <dbReference type="NCBI Taxonomy" id="83891"/>
    <lineage>
        <taxon>Eukaryota</taxon>
        <taxon>Discoba</taxon>
        <taxon>Euglenozoa</taxon>
        <taxon>Kinetoplastea</taxon>
        <taxon>Metakinetoplastina</taxon>
        <taxon>Trypanosomatida</taxon>
        <taxon>Trypanosomatidae</taxon>
        <taxon>Trypanosoma</taxon>
    </lineage>
</organism>
<dbReference type="OrthoDB" id="250738at2759"/>
<dbReference type="Proteomes" id="UP000284403">
    <property type="component" value="Unassembled WGS sequence"/>
</dbReference>
<keyword evidence="2" id="KW-0378">Hydrolase</keyword>
<dbReference type="RefSeq" id="XP_029228318.1">
    <property type="nucleotide sequence ID" value="XM_029371704.1"/>
</dbReference>
<dbReference type="GO" id="GO:0004386">
    <property type="term" value="F:helicase activity"/>
    <property type="evidence" value="ECO:0007669"/>
    <property type="project" value="UniProtKB-KW"/>
</dbReference>
<dbReference type="GeneID" id="40318410"/>
<accession>A0A422PJR5</accession>
<keyword evidence="3" id="KW-1185">Reference proteome</keyword>
<sequence>MGQLTSAARATDTLAASGRNEDSVLFVRPEGARECPPPPPHELRAEELYESYVQPLEIVPPLLRTSAGLSPASSAAEPTLLHSLHQRWNSFVVSQGRLMEREALQQQEQQRACDTSDGSYSVTETGGKGALTHELREFANSWRALETNAATQANADAHAVDRALLELNRALVSVKGVAIEQQHVVELFTFAEAETRALREEVVLATGLLQDDVIALLRDTWSLLSDAERTELRPGLDTHLKPAA</sequence>
<keyword evidence="2" id="KW-0547">Nucleotide-binding</keyword>
<keyword evidence="2" id="KW-0067">ATP-binding</keyword>
<proteinExistence type="predicted"/>
<comment type="caution">
    <text evidence="2">The sequence shown here is derived from an EMBL/GenBank/DDBJ whole genome shotgun (WGS) entry which is preliminary data.</text>
</comment>
<gene>
    <name evidence="2" type="ORF">Tco025E_04799</name>
</gene>
<dbReference type="AlphaFoldDB" id="A0A422PJR5"/>